<name>A0ACB8ZW45_CICIN</name>
<accession>A0ACB8ZW45</accession>
<protein>
    <submittedName>
        <fullName evidence="1">Uncharacterized protein</fullName>
    </submittedName>
</protein>
<evidence type="ECO:0000313" key="1">
    <source>
        <dbReference type="EMBL" id="KAI3700345.1"/>
    </source>
</evidence>
<reference evidence="2" key="1">
    <citation type="journal article" date="2022" name="Mol. Ecol. Resour.">
        <title>The genomes of chicory, endive, great burdock and yacon provide insights into Asteraceae palaeo-polyploidization history and plant inulin production.</title>
        <authorList>
            <person name="Fan W."/>
            <person name="Wang S."/>
            <person name="Wang H."/>
            <person name="Wang A."/>
            <person name="Jiang F."/>
            <person name="Liu H."/>
            <person name="Zhao H."/>
            <person name="Xu D."/>
            <person name="Zhang Y."/>
        </authorList>
    </citation>
    <scope>NUCLEOTIDE SEQUENCE [LARGE SCALE GENOMIC DNA]</scope>
    <source>
        <strain evidence="2">cv. Punajuju</strain>
    </source>
</reference>
<proteinExistence type="predicted"/>
<gene>
    <name evidence="1" type="ORF">L2E82_44971</name>
</gene>
<comment type="caution">
    <text evidence="1">The sequence shown here is derived from an EMBL/GenBank/DDBJ whole genome shotgun (WGS) entry which is preliminary data.</text>
</comment>
<reference evidence="1 2" key="2">
    <citation type="journal article" date="2022" name="Mol. Ecol. Resour.">
        <title>The genomes of chicory, endive, great burdock and yacon provide insights into Asteraceae paleo-polyploidization history and plant inulin production.</title>
        <authorList>
            <person name="Fan W."/>
            <person name="Wang S."/>
            <person name="Wang H."/>
            <person name="Wang A."/>
            <person name="Jiang F."/>
            <person name="Liu H."/>
            <person name="Zhao H."/>
            <person name="Xu D."/>
            <person name="Zhang Y."/>
        </authorList>
    </citation>
    <scope>NUCLEOTIDE SEQUENCE [LARGE SCALE GENOMIC DNA]</scope>
    <source>
        <strain evidence="2">cv. Punajuju</strain>
        <tissue evidence="1">Leaves</tissue>
    </source>
</reference>
<organism evidence="1 2">
    <name type="scientific">Cichorium intybus</name>
    <name type="common">Chicory</name>
    <dbReference type="NCBI Taxonomy" id="13427"/>
    <lineage>
        <taxon>Eukaryota</taxon>
        <taxon>Viridiplantae</taxon>
        <taxon>Streptophyta</taxon>
        <taxon>Embryophyta</taxon>
        <taxon>Tracheophyta</taxon>
        <taxon>Spermatophyta</taxon>
        <taxon>Magnoliopsida</taxon>
        <taxon>eudicotyledons</taxon>
        <taxon>Gunneridae</taxon>
        <taxon>Pentapetalae</taxon>
        <taxon>asterids</taxon>
        <taxon>campanulids</taxon>
        <taxon>Asterales</taxon>
        <taxon>Asteraceae</taxon>
        <taxon>Cichorioideae</taxon>
        <taxon>Cichorieae</taxon>
        <taxon>Cichoriinae</taxon>
        <taxon>Cichorium</taxon>
    </lineage>
</organism>
<dbReference type="Proteomes" id="UP001055811">
    <property type="component" value="Linkage Group LG08"/>
</dbReference>
<sequence length="124" mass="14389">MRTVIPIPFHEICFSSVGIFDNVCLFLWAAVKHFRLHYDVNFLFWVCIRHSTYLLSIPVTITWLSVLSLRVWGSHSFEVFNSLLCQLPSQHTLVGNFGSYKQQIQIQFHGLGFDNLSANLMNLR</sequence>
<evidence type="ECO:0000313" key="2">
    <source>
        <dbReference type="Proteomes" id="UP001055811"/>
    </source>
</evidence>
<keyword evidence="2" id="KW-1185">Reference proteome</keyword>
<dbReference type="EMBL" id="CM042016">
    <property type="protein sequence ID" value="KAI3700345.1"/>
    <property type="molecule type" value="Genomic_DNA"/>
</dbReference>